<name>A0A9P8VRU3_9HYPO</name>
<gene>
    <name evidence="1" type="ORF">B0T10DRAFT_569051</name>
</gene>
<sequence>MSRTTKPKAKASTSETPRRTDMILAMNDPYMQQIINSTKTYEFRKYNMAGIERVWFYCTILHSAITHIYPINTAIIRNPSNAPLPKDGLKNKDYNKKHPDYKGYNYTYRIKSVYKINAQGGKGITWAIIRDEYSMKIAPQGRVMVPQSMLDQY</sequence>
<protein>
    <submittedName>
        <fullName evidence="1">Uncharacterized protein</fullName>
    </submittedName>
</protein>
<dbReference type="AlphaFoldDB" id="A0A9P8VRU3"/>
<dbReference type="InterPro" id="IPR015947">
    <property type="entry name" value="PUA-like_sf"/>
</dbReference>
<dbReference type="EMBL" id="JAGPYM010000079">
    <property type="protein sequence ID" value="KAH6869154.1"/>
    <property type="molecule type" value="Genomic_DNA"/>
</dbReference>
<keyword evidence="2" id="KW-1185">Reference proteome</keyword>
<evidence type="ECO:0000313" key="2">
    <source>
        <dbReference type="Proteomes" id="UP000777438"/>
    </source>
</evidence>
<comment type="caution">
    <text evidence="1">The sequence shown here is derived from an EMBL/GenBank/DDBJ whole genome shotgun (WGS) entry which is preliminary data.</text>
</comment>
<evidence type="ECO:0000313" key="1">
    <source>
        <dbReference type="EMBL" id="KAH6869154.1"/>
    </source>
</evidence>
<accession>A0A9P8VRU3</accession>
<dbReference type="OrthoDB" id="2149705at2759"/>
<dbReference type="Proteomes" id="UP000777438">
    <property type="component" value="Unassembled WGS sequence"/>
</dbReference>
<proteinExistence type="predicted"/>
<dbReference type="SUPFAM" id="SSF88697">
    <property type="entry name" value="PUA domain-like"/>
    <property type="match status" value="1"/>
</dbReference>
<organism evidence="1 2">
    <name type="scientific">Thelonectria olida</name>
    <dbReference type="NCBI Taxonomy" id="1576542"/>
    <lineage>
        <taxon>Eukaryota</taxon>
        <taxon>Fungi</taxon>
        <taxon>Dikarya</taxon>
        <taxon>Ascomycota</taxon>
        <taxon>Pezizomycotina</taxon>
        <taxon>Sordariomycetes</taxon>
        <taxon>Hypocreomycetidae</taxon>
        <taxon>Hypocreales</taxon>
        <taxon>Nectriaceae</taxon>
        <taxon>Thelonectria</taxon>
    </lineage>
</organism>
<reference evidence="1 2" key="1">
    <citation type="journal article" date="2021" name="Nat. Commun.">
        <title>Genetic determinants of endophytism in the Arabidopsis root mycobiome.</title>
        <authorList>
            <person name="Mesny F."/>
            <person name="Miyauchi S."/>
            <person name="Thiergart T."/>
            <person name="Pickel B."/>
            <person name="Atanasova L."/>
            <person name="Karlsson M."/>
            <person name="Huettel B."/>
            <person name="Barry K.W."/>
            <person name="Haridas S."/>
            <person name="Chen C."/>
            <person name="Bauer D."/>
            <person name="Andreopoulos W."/>
            <person name="Pangilinan J."/>
            <person name="LaButti K."/>
            <person name="Riley R."/>
            <person name="Lipzen A."/>
            <person name="Clum A."/>
            <person name="Drula E."/>
            <person name="Henrissat B."/>
            <person name="Kohler A."/>
            <person name="Grigoriev I.V."/>
            <person name="Martin F.M."/>
            <person name="Hacquard S."/>
        </authorList>
    </citation>
    <scope>NUCLEOTIDE SEQUENCE [LARGE SCALE GENOMIC DNA]</scope>
    <source>
        <strain evidence="1 2">MPI-CAGE-CH-0241</strain>
    </source>
</reference>